<feature type="compositionally biased region" description="Pro residues" evidence="3">
    <location>
        <begin position="105"/>
        <end position="116"/>
    </location>
</feature>
<dbReference type="PANTHER" id="PTHR22792:SF101">
    <property type="entry name" value="LA-RELATED PROTEIN 1A"/>
    <property type="match status" value="1"/>
</dbReference>
<feature type="region of interest" description="Disordered" evidence="3">
    <location>
        <begin position="738"/>
        <end position="813"/>
    </location>
</feature>
<keyword evidence="1 2" id="KW-0694">RNA-binding</keyword>
<dbReference type="InterPro" id="IPR036390">
    <property type="entry name" value="WH_DNA-bd_sf"/>
</dbReference>
<evidence type="ECO:0000256" key="3">
    <source>
        <dbReference type="SAM" id="MobiDB-lite"/>
    </source>
</evidence>
<sequence>MAAHLPQTHTLATESDSAAPAAGAGVDPGKVVAHEPAAAKTGRSPWRKTASSEDGEKPDDPVMDAESWPTLGDARARGSPDCADKVTPAAVPPPMAMGNAGPAPWNVPPPPPPPPVQGSMVMRKSGGFGSNNSSKHHSVHSNKHGPRRNTPVNGGPSFPVHFAYHQQPGQPVFYPVLPPQTLIVHDYAYQTCRTPFPNGQPHIVKSGESHMPVFVPTGQAGGNEGNRNLQPLPRGDPNNWHPGAGYGGRPYNVCEPPNNFNQTWGNHRAFGPRDSINMPQAIGPRTFIRPVPRFVGPAPGFINGPGFTGPPPPMYYVSPAPLEMMHGPRFSSHPSTVYPSLTPEMAALRTNIVRQIEYYFSDENLKTDAYLISLLDEQGWVPIYRIADFNRVKKMTNNIPLILDALRGSSLVEVQDDKIRRRGDWSKWVKVSTHSTLSPQPQPMESQSSVRVENIDTTETNGHCISHNSHQAVTEDNDEYSDQTNHCYRKETNKYSECITGDMPTSDGKIAYDRDSKNNKEVESGLFSEGGQRDPCSGCSFTLGNDSTGSYVDVNIKLGDAVSSRNSEDAANLSSSDPKLEKIFFQTERSGTQNSGFDSGFLDESLIFNAQSTFMLDEELELEQTTNEMEHLSLRKRRSGEARRGPSASLIFQAARFKERRLGTRPSPGTGRFGRAPELTKRLASLGRELGRVPSVSGDIRGDHDDRTGSGQSESISNELASAINDGLYFYEQELHAKRSGSRRNKVGTVNKSGESRTSITASSSLHLKANINIGNNASEEAGQANSRRRQNKGTSKSHTSHKRRLFPSNFRNYGSGRNHHGIVSESPPSNSVGFFFGSTPPENPGLMSSKLSCSPHSFLSGSPPVGSMPKSFPPFQHPSHQLLEENQFKQQKYLKFHKKCLNDRKRLGIGCSEEMNTLYRFWSYFLRDMFNKSMYDEFCKLAMEDAAAKYNYGLECLFRFYSYGLEKHFRDDLYDDFEQLTLEFYKKGNLYGLEKYWAFHHYREDRGSTEPLRKHSELERLLREEYRSLDDFRAKEKADKVSGKECSSSRVGGSND</sequence>
<dbReference type="SUPFAM" id="SSF46785">
    <property type="entry name" value="Winged helix' DNA-binding domain"/>
    <property type="match status" value="1"/>
</dbReference>
<comment type="caution">
    <text evidence="5">The sequence shown here is derived from an EMBL/GenBank/DDBJ whole genome shotgun (WGS) entry which is preliminary data.</text>
</comment>
<evidence type="ECO:0000313" key="5">
    <source>
        <dbReference type="EMBL" id="THU51613.1"/>
    </source>
</evidence>
<feature type="compositionally biased region" description="Basic and acidic residues" evidence="3">
    <location>
        <begin position="1035"/>
        <end position="1044"/>
    </location>
</feature>
<reference evidence="5 6" key="1">
    <citation type="journal article" date="2019" name="Nat. Plants">
        <title>Genome sequencing of Musa balbisiana reveals subgenome evolution and function divergence in polyploid bananas.</title>
        <authorList>
            <person name="Yao X."/>
        </authorList>
    </citation>
    <scope>NUCLEOTIDE SEQUENCE [LARGE SCALE GENOMIC DNA]</scope>
    <source>
        <strain evidence="6">cv. DH-PKW</strain>
        <tissue evidence="5">Leaves</tissue>
    </source>
</reference>
<dbReference type="InterPro" id="IPR006607">
    <property type="entry name" value="DM15"/>
</dbReference>
<feature type="region of interest" description="Disordered" evidence="3">
    <location>
        <begin position="691"/>
        <end position="716"/>
    </location>
</feature>
<dbReference type="PANTHER" id="PTHR22792">
    <property type="entry name" value="LUPUS LA PROTEIN-RELATED"/>
    <property type="match status" value="1"/>
</dbReference>
<dbReference type="Pfam" id="PF05383">
    <property type="entry name" value="La"/>
    <property type="match status" value="1"/>
</dbReference>
<dbReference type="SMART" id="SM00684">
    <property type="entry name" value="DM15"/>
    <property type="match status" value="3"/>
</dbReference>
<dbReference type="AlphaFoldDB" id="A0A4S8ISE3"/>
<feature type="compositionally biased region" description="Polar residues" evidence="3">
    <location>
        <begin position="748"/>
        <end position="766"/>
    </location>
</feature>
<evidence type="ECO:0000259" key="4">
    <source>
        <dbReference type="PROSITE" id="PS50961"/>
    </source>
</evidence>
<dbReference type="Gene3D" id="1.10.10.10">
    <property type="entry name" value="Winged helix-like DNA-binding domain superfamily/Winged helix DNA-binding domain"/>
    <property type="match status" value="1"/>
</dbReference>
<feature type="compositionally biased region" description="Low complexity" evidence="3">
    <location>
        <begin position="15"/>
        <end position="31"/>
    </location>
</feature>
<evidence type="ECO:0000256" key="2">
    <source>
        <dbReference type="PROSITE-ProRule" id="PRU00332"/>
    </source>
</evidence>
<gene>
    <name evidence="5" type="ORF">C4D60_Mb06t32870</name>
</gene>
<accession>A0A4S8ISE3</accession>
<feature type="compositionally biased region" description="Basic residues" evidence="3">
    <location>
        <begin position="134"/>
        <end position="147"/>
    </location>
</feature>
<dbReference type="CDD" id="cd07323">
    <property type="entry name" value="LAM"/>
    <property type="match status" value="1"/>
</dbReference>
<dbReference type="InterPro" id="IPR045180">
    <property type="entry name" value="La_dom_prot"/>
</dbReference>
<evidence type="ECO:0000256" key="1">
    <source>
        <dbReference type="ARBA" id="ARBA00022884"/>
    </source>
</evidence>
<feature type="domain" description="HTH La-type RNA-binding" evidence="4">
    <location>
        <begin position="342"/>
        <end position="431"/>
    </location>
</feature>
<feature type="region of interest" description="Disordered" evidence="3">
    <location>
        <begin position="1"/>
        <end position="155"/>
    </location>
</feature>
<dbReference type="GO" id="GO:0000339">
    <property type="term" value="F:RNA cap binding"/>
    <property type="evidence" value="ECO:0007669"/>
    <property type="project" value="InterPro"/>
</dbReference>
<feature type="compositionally biased region" description="Basic and acidic residues" evidence="3">
    <location>
        <begin position="50"/>
        <end position="60"/>
    </location>
</feature>
<organism evidence="5 6">
    <name type="scientific">Musa balbisiana</name>
    <name type="common">Banana</name>
    <dbReference type="NCBI Taxonomy" id="52838"/>
    <lineage>
        <taxon>Eukaryota</taxon>
        <taxon>Viridiplantae</taxon>
        <taxon>Streptophyta</taxon>
        <taxon>Embryophyta</taxon>
        <taxon>Tracheophyta</taxon>
        <taxon>Spermatophyta</taxon>
        <taxon>Magnoliopsida</taxon>
        <taxon>Liliopsida</taxon>
        <taxon>Zingiberales</taxon>
        <taxon>Musaceae</taxon>
        <taxon>Musa</taxon>
    </lineage>
</organism>
<dbReference type="InterPro" id="IPR006630">
    <property type="entry name" value="La_HTH"/>
</dbReference>
<protein>
    <recommendedName>
        <fullName evidence="4">HTH La-type RNA-binding domain-containing protein</fullName>
    </recommendedName>
</protein>
<dbReference type="Pfam" id="PF21071">
    <property type="entry name" value="LARP1_HEAT"/>
    <property type="match status" value="1"/>
</dbReference>
<feature type="region of interest" description="Disordered" evidence="3">
    <location>
        <begin position="1035"/>
        <end position="1057"/>
    </location>
</feature>
<name>A0A4S8ISE3_MUSBA</name>
<dbReference type="SMART" id="SM00715">
    <property type="entry name" value="LA"/>
    <property type="match status" value="1"/>
</dbReference>
<dbReference type="EMBL" id="PYDT01000009">
    <property type="protein sequence ID" value="THU51613.1"/>
    <property type="molecule type" value="Genomic_DNA"/>
</dbReference>
<evidence type="ECO:0000313" key="6">
    <source>
        <dbReference type="Proteomes" id="UP000317650"/>
    </source>
</evidence>
<keyword evidence="6" id="KW-1185">Reference proteome</keyword>
<feature type="compositionally biased region" description="Polar residues" evidence="3">
    <location>
        <begin position="1046"/>
        <end position="1057"/>
    </location>
</feature>
<dbReference type="STRING" id="52838.A0A4S8ISE3"/>
<proteinExistence type="predicted"/>
<dbReference type="Proteomes" id="UP000317650">
    <property type="component" value="Chromosome 6"/>
</dbReference>
<dbReference type="InterPro" id="IPR036388">
    <property type="entry name" value="WH-like_DNA-bd_sf"/>
</dbReference>
<feature type="compositionally biased region" description="Basic and acidic residues" evidence="3">
    <location>
        <begin position="74"/>
        <end position="84"/>
    </location>
</feature>
<dbReference type="PROSITE" id="PS50961">
    <property type="entry name" value="HTH_LA"/>
    <property type="match status" value="1"/>
</dbReference>
<dbReference type="GO" id="GO:0048255">
    <property type="term" value="P:mRNA stabilization"/>
    <property type="evidence" value="ECO:0007669"/>
    <property type="project" value="InterPro"/>
</dbReference>